<dbReference type="Gene3D" id="3.80.10.10">
    <property type="entry name" value="Ribonuclease Inhibitor"/>
    <property type="match status" value="1"/>
</dbReference>
<dbReference type="OMA" id="HESRESW"/>
<gene>
    <name evidence="1" type="primary">LOC107810560</name>
</gene>
<dbReference type="InterPro" id="IPR032675">
    <property type="entry name" value="LRR_dom_sf"/>
</dbReference>
<reference evidence="1" key="1">
    <citation type="submission" date="2025-08" db="UniProtKB">
        <authorList>
            <consortium name="RefSeq"/>
        </authorList>
    </citation>
    <scope>IDENTIFICATION</scope>
</reference>
<dbReference type="SUPFAM" id="SSF52058">
    <property type="entry name" value="L domain-like"/>
    <property type="match status" value="1"/>
</dbReference>
<proteinExistence type="predicted"/>
<dbReference type="PANTHER" id="PTHR15140">
    <property type="entry name" value="TUBULIN-SPECIFIC CHAPERONE E"/>
    <property type="match status" value="1"/>
</dbReference>
<dbReference type="AlphaFoldDB" id="A0A1S4BPM8"/>
<name>A0A1S4BPM8_TOBAC</name>
<sequence>MSQLRHLSLDWNYLNQHESRGKSWILRSLQYMSIWNQHESRESWILRNLQCLSGWNPLSCTLSVFRRLPNVKKLQICGVQEDYIRSNKNKAFHHLCYLDQVKELKFKIRKMVSNGRPLYPTSFTCTRLPWDDLGILGKLPKLEALKLGYDACIGTDWIVGDDGFPNLKLLRLKHLYLHHWRANSDHFPRLERLVVNCCWSMYWIPLDFAEITTLQLIDISDSAKTVGNSAKKIQQKIEDTYGSSVVVRIS</sequence>
<evidence type="ECO:0000313" key="1">
    <source>
        <dbReference type="RefSeq" id="XP_016490842.1"/>
    </source>
</evidence>
<dbReference type="RefSeq" id="XP_016490842.1">
    <property type="nucleotide sequence ID" value="XM_016635356.1"/>
</dbReference>
<organism evidence="1">
    <name type="scientific">Nicotiana tabacum</name>
    <name type="common">Common tobacco</name>
    <dbReference type="NCBI Taxonomy" id="4097"/>
    <lineage>
        <taxon>Eukaryota</taxon>
        <taxon>Viridiplantae</taxon>
        <taxon>Streptophyta</taxon>
        <taxon>Embryophyta</taxon>
        <taxon>Tracheophyta</taxon>
        <taxon>Spermatophyta</taxon>
        <taxon>Magnoliopsida</taxon>
        <taxon>eudicotyledons</taxon>
        <taxon>Gunneridae</taxon>
        <taxon>Pentapetalae</taxon>
        <taxon>asterids</taxon>
        <taxon>lamiids</taxon>
        <taxon>Solanales</taxon>
        <taxon>Solanaceae</taxon>
        <taxon>Nicotianoideae</taxon>
        <taxon>Nicotianeae</taxon>
        <taxon>Nicotiana</taxon>
    </lineage>
</organism>
<dbReference type="KEGG" id="nta:107810560"/>
<accession>A0A1S4BPM8</accession>
<dbReference type="PANTHER" id="PTHR15140:SF29">
    <property type="entry name" value="LATE BLIGHT RESISTANCE PROTEIN R1-A-LIKE"/>
    <property type="match status" value="1"/>
</dbReference>
<dbReference type="OrthoDB" id="1302145at2759"/>
<protein>
    <submittedName>
        <fullName evidence="1">Late blight resistance protein homolog R1A-3</fullName>
    </submittedName>
</protein>
<dbReference type="PaxDb" id="4097-A0A1S4BPM8"/>